<reference evidence="2 3" key="1">
    <citation type="submission" date="2021-02" db="EMBL/GenBank/DDBJ databases">
        <authorList>
            <person name="Park J.-S."/>
        </authorList>
    </citation>
    <scope>NUCLEOTIDE SEQUENCE [LARGE SCALE GENOMIC DNA]</scope>
    <source>
        <strain evidence="2 3">188UL20-2</strain>
    </source>
</reference>
<dbReference type="EMBL" id="JAFEUM010000001">
    <property type="protein sequence ID" value="MBM7035353.1"/>
    <property type="molecule type" value="Genomic_DNA"/>
</dbReference>
<evidence type="ECO:0008006" key="4">
    <source>
        <dbReference type="Google" id="ProtNLM"/>
    </source>
</evidence>
<dbReference type="SUPFAM" id="SSF69318">
    <property type="entry name" value="Integrin alpha N-terminal domain"/>
    <property type="match status" value="1"/>
</dbReference>
<dbReference type="InterPro" id="IPR028994">
    <property type="entry name" value="Integrin_alpha_N"/>
</dbReference>
<keyword evidence="1" id="KW-0812">Transmembrane</keyword>
<keyword evidence="1" id="KW-0472">Membrane</keyword>
<accession>A0ABS2HCN8</accession>
<comment type="caution">
    <text evidence="2">The sequence shown here is derived from an EMBL/GenBank/DDBJ whole genome shotgun (WGS) entry which is preliminary data.</text>
</comment>
<organism evidence="2 3">
    <name type="scientific">Vibrio ulleungensis</name>
    <dbReference type="NCBI Taxonomy" id="2807619"/>
    <lineage>
        <taxon>Bacteria</taxon>
        <taxon>Pseudomonadati</taxon>
        <taxon>Pseudomonadota</taxon>
        <taxon>Gammaproteobacteria</taxon>
        <taxon>Vibrionales</taxon>
        <taxon>Vibrionaceae</taxon>
        <taxon>Vibrio</taxon>
    </lineage>
</organism>
<keyword evidence="1" id="KW-1133">Transmembrane helix</keyword>
<evidence type="ECO:0000256" key="1">
    <source>
        <dbReference type="SAM" id="Phobius"/>
    </source>
</evidence>
<sequence length="312" mass="34783">MRLFKYGTNCRHFINHHQSTFWMFLGFIPLYFIIAANTAHASTDSGSTTFPDNPVKVEGNVLEFLANNFAQLPENQVTTNNDASVYAHYAQPTMRYRHGILGDSTEAQQLVVVQDGMAYTHTLTESYVYEDIQPRLFDVDNDGKLEIITIRTHLNNGAGIMIYKIVDNVLSEYAWVKEIGIANRWLNIVASYDLDSDGIVELAWIQTPHIGGVLKVADIKAGELVVLDALSGYSNHAIGERNLCLSVVTKTENGVVFYAPSQNRRQIAGFWLSDKSIKKVNTISQSVDFSIPLLSQHDFGDKVVKVGFCSGL</sequence>
<evidence type="ECO:0000313" key="2">
    <source>
        <dbReference type="EMBL" id="MBM7035353.1"/>
    </source>
</evidence>
<proteinExistence type="predicted"/>
<dbReference type="RefSeq" id="WP_205156961.1">
    <property type="nucleotide sequence ID" value="NZ_JAFEUM010000001.1"/>
</dbReference>
<feature type="transmembrane region" description="Helical" evidence="1">
    <location>
        <begin position="21"/>
        <end position="39"/>
    </location>
</feature>
<keyword evidence="3" id="KW-1185">Reference proteome</keyword>
<dbReference type="Proteomes" id="UP000809621">
    <property type="component" value="Unassembled WGS sequence"/>
</dbReference>
<protein>
    <recommendedName>
        <fullName evidence="4">VCBS repeat-containing protein</fullName>
    </recommendedName>
</protein>
<name>A0ABS2HCN8_9VIBR</name>
<evidence type="ECO:0000313" key="3">
    <source>
        <dbReference type="Proteomes" id="UP000809621"/>
    </source>
</evidence>
<gene>
    <name evidence="2" type="ORF">JQC93_02950</name>
</gene>